<dbReference type="RefSeq" id="WP_166398356.1">
    <property type="nucleotide sequence ID" value="NZ_CP045121.1"/>
</dbReference>
<dbReference type="AlphaFoldDB" id="A0A6G8Q2G1"/>
<protein>
    <submittedName>
        <fullName evidence="1">DUF433 domain-containing protein</fullName>
    </submittedName>
</protein>
<organism evidence="1 2">
    <name type="scientific">Rubrobacter marinus</name>
    <dbReference type="NCBI Taxonomy" id="2653852"/>
    <lineage>
        <taxon>Bacteria</taxon>
        <taxon>Bacillati</taxon>
        <taxon>Actinomycetota</taxon>
        <taxon>Rubrobacteria</taxon>
        <taxon>Rubrobacterales</taxon>
        <taxon>Rubrobacteraceae</taxon>
        <taxon>Rubrobacter</taxon>
    </lineage>
</organism>
<dbReference type="PANTHER" id="PTHR34849:SF3">
    <property type="entry name" value="SSR2962 PROTEIN"/>
    <property type="match status" value="1"/>
</dbReference>
<dbReference type="Gene3D" id="1.10.10.10">
    <property type="entry name" value="Winged helix-like DNA-binding domain superfamily/Winged helix DNA-binding domain"/>
    <property type="match status" value="1"/>
</dbReference>
<dbReference type="InterPro" id="IPR007367">
    <property type="entry name" value="DUF433"/>
</dbReference>
<dbReference type="InterPro" id="IPR036388">
    <property type="entry name" value="WH-like_DNA-bd_sf"/>
</dbReference>
<evidence type="ECO:0000313" key="1">
    <source>
        <dbReference type="EMBL" id="QIN80674.1"/>
    </source>
</evidence>
<reference evidence="1 2" key="1">
    <citation type="submission" date="2019-10" db="EMBL/GenBank/DDBJ databases">
        <title>Rubrobacter sp nov SCSIO 52915 isolated from a deep-sea sediment in the South China Sea.</title>
        <authorList>
            <person name="Chen R.W."/>
        </authorList>
    </citation>
    <scope>NUCLEOTIDE SEQUENCE [LARGE SCALE GENOMIC DNA]</scope>
    <source>
        <strain evidence="1 2">SCSIO 52915</strain>
    </source>
</reference>
<sequence length="79" mass="8727">MDWRGYIHADPKVLVGKPVVKGTRLSVEFLLGLFAAGWTEEQVLSNYPTLTPEGLRAVFAFAAESAREESMYALPLEKG</sequence>
<dbReference type="InterPro" id="IPR009057">
    <property type="entry name" value="Homeodomain-like_sf"/>
</dbReference>
<accession>A0A6G8Q2G1</accession>
<name>A0A6G8Q2G1_9ACTN</name>
<proteinExistence type="predicted"/>
<keyword evidence="2" id="KW-1185">Reference proteome</keyword>
<dbReference type="Proteomes" id="UP000502706">
    <property type="component" value="Chromosome"/>
</dbReference>
<dbReference type="Pfam" id="PF04255">
    <property type="entry name" value="DUF433"/>
    <property type="match status" value="1"/>
</dbReference>
<dbReference type="EMBL" id="CP045121">
    <property type="protein sequence ID" value="QIN80674.1"/>
    <property type="molecule type" value="Genomic_DNA"/>
</dbReference>
<gene>
    <name evidence="1" type="ORF">GBA65_05250</name>
</gene>
<dbReference type="SUPFAM" id="SSF46689">
    <property type="entry name" value="Homeodomain-like"/>
    <property type="match status" value="1"/>
</dbReference>
<dbReference type="PANTHER" id="PTHR34849">
    <property type="entry name" value="SSL5025 PROTEIN"/>
    <property type="match status" value="1"/>
</dbReference>
<evidence type="ECO:0000313" key="2">
    <source>
        <dbReference type="Proteomes" id="UP000502706"/>
    </source>
</evidence>
<dbReference type="KEGG" id="rmar:GBA65_05250"/>